<dbReference type="Proteomes" id="UP000443843">
    <property type="component" value="Unassembled WGS sequence"/>
</dbReference>
<organism evidence="3 4">
    <name type="scientific">Pseudooceanicola pacificus</name>
    <dbReference type="NCBI Taxonomy" id="2676438"/>
    <lineage>
        <taxon>Bacteria</taxon>
        <taxon>Pseudomonadati</taxon>
        <taxon>Pseudomonadota</taxon>
        <taxon>Alphaproteobacteria</taxon>
        <taxon>Rhodobacterales</taxon>
        <taxon>Paracoccaceae</taxon>
        <taxon>Pseudooceanicola</taxon>
    </lineage>
</organism>
<protein>
    <recommendedName>
        <fullName evidence="2">SecA family profile domain-containing protein</fullName>
    </recommendedName>
</protein>
<dbReference type="PANTHER" id="PTHR30612:SF0">
    <property type="entry name" value="CHLOROPLAST PROTEIN-TRANSPORTING ATPASE"/>
    <property type="match status" value="1"/>
</dbReference>
<dbReference type="AlphaFoldDB" id="A0A844W7R2"/>
<dbReference type="InterPro" id="IPR014018">
    <property type="entry name" value="SecA_motor_DEAD"/>
</dbReference>
<dbReference type="Gene3D" id="3.90.1440.10">
    <property type="entry name" value="SecA, preprotein cross-linking domain"/>
    <property type="match status" value="1"/>
</dbReference>
<dbReference type="GO" id="GO:0017038">
    <property type="term" value="P:protein import"/>
    <property type="evidence" value="ECO:0007669"/>
    <property type="project" value="InterPro"/>
</dbReference>
<accession>A0A844W7R2</accession>
<feature type="non-terminal residue" evidence="3">
    <location>
        <position position="1"/>
    </location>
</feature>
<dbReference type="InterPro" id="IPR036670">
    <property type="entry name" value="SecA_X-link_sf"/>
</dbReference>
<keyword evidence="1" id="KW-0472">Membrane</keyword>
<dbReference type="EMBL" id="WNXQ01000006">
    <property type="protein sequence ID" value="MWB78824.1"/>
    <property type="molecule type" value="Genomic_DNA"/>
</dbReference>
<dbReference type="GO" id="GO:0006886">
    <property type="term" value="P:intracellular protein transport"/>
    <property type="evidence" value="ECO:0007669"/>
    <property type="project" value="InterPro"/>
</dbReference>
<dbReference type="GO" id="GO:0005524">
    <property type="term" value="F:ATP binding"/>
    <property type="evidence" value="ECO:0007669"/>
    <property type="project" value="InterPro"/>
</dbReference>
<dbReference type="Pfam" id="PF01043">
    <property type="entry name" value="SecA_PP_bind"/>
    <property type="match status" value="1"/>
</dbReference>
<keyword evidence="4" id="KW-1185">Reference proteome</keyword>
<evidence type="ECO:0000313" key="4">
    <source>
        <dbReference type="Proteomes" id="UP000443843"/>
    </source>
</evidence>
<dbReference type="PROSITE" id="PS51196">
    <property type="entry name" value="SECA_MOTOR_DEAD"/>
    <property type="match status" value="1"/>
</dbReference>
<evidence type="ECO:0000259" key="2">
    <source>
        <dbReference type="PROSITE" id="PS51196"/>
    </source>
</evidence>
<sequence length="364" mass="38593">PAPALLIAGADRALLDEATSAISAGGARDSLFTASEAGAALSLARDLSAGVDFTPGPPPRQPGLTALGRRRVAELTAAGRGRGLRADSARRDYMLILALTALHDLHRGRDYEVDPETRRLVLIDPETGQHDPGRNWGSGVQQMVEVMEGLPPSPVNRSVAQISVPAALDRFALVGGIAAGYGGAGSELYRTYRTPCWPGGGGTLPVRMRFAATAADHRRHLAALAEQGTTLVSARAVHPAAITPEAALAAPAAGPAGTAEIRAGMVFCDVPPNMRLPEAIAERSAAPSMMFFLCLEDPALARGALPVMVRRVWRVLPLRQLVARTLVERTQKRLQKQDARMRRVLVEVEGRRKKMLAFAGAAGQ</sequence>
<evidence type="ECO:0000256" key="1">
    <source>
        <dbReference type="ARBA" id="ARBA00022475"/>
    </source>
</evidence>
<keyword evidence="1" id="KW-1003">Cell membrane</keyword>
<dbReference type="SMART" id="SM00958">
    <property type="entry name" value="SecA_PP_bind"/>
    <property type="match status" value="1"/>
</dbReference>
<dbReference type="PANTHER" id="PTHR30612">
    <property type="entry name" value="SECA INNER MEMBRANE COMPONENT OF SEC PROTEIN SECRETION SYSTEM"/>
    <property type="match status" value="1"/>
</dbReference>
<feature type="domain" description="SecA family profile" evidence="2">
    <location>
        <begin position="1"/>
        <end position="364"/>
    </location>
</feature>
<dbReference type="RefSeq" id="WP_160383038.1">
    <property type="nucleotide sequence ID" value="NZ_WNXQ01000006.1"/>
</dbReference>
<reference evidence="3 4" key="1">
    <citation type="submission" date="2019-11" db="EMBL/GenBank/DDBJ databases">
        <title>Pseudooceanicola pacifica sp. nov., isolated from deep-sea sediment of the Pacific Ocean.</title>
        <authorList>
            <person name="Lyu L."/>
        </authorList>
    </citation>
    <scope>NUCLEOTIDE SEQUENCE [LARGE SCALE GENOMIC DNA]</scope>
    <source>
        <strain evidence="3 4">216_PA32_1</strain>
    </source>
</reference>
<dbReference type="SUPFAM" id="SSF81767">
    <property type="entry name" value="Pre-protein crosslinking domain of SecA"/>
    <property type="match status" value="1"/>
</dbReference>
<dbReference type="GO" id="GO:0006605">
    <property type="term" value="P:protein targeting"/>
    <property type="evidence" value="ECO:0007669"/>
    <property type="project" value="InterPro"/>
</dbReference>
<comment type="caution">
    <text evidence="3">The sequence shown here is derived from an EMBL/GenBank/DDBJ whole genome shotgun (WGS) entry which is preliminary data.</text>
</comment>
<gene>
    <name evidence="3" type="ORF">GLS40_12355</name>
</gene>
<name>A0A844W7R2_9RHOB</name>
<dbReference type="InterPro" id="IPR000185">
    <property type="entry name" value="SecA"/>
</dbReference>
<evidence type="ECO:0000313" key="3">
    <source>
        <dbReference type="EMBL" id="MWB78824.1"/>
    </source>
</evidence>
<dbReference type="InterPro" id="IPR011130">
    <property type="entry name" value="SecA_preprotein_X-link_dom"/>
</dbReference>
<dbReference type="GO" id="GO:0016020">
    <property type="term" value="C:membrane"/>
    <property type="evidence" value="ECO:0007669"/>
    <property type="project" value="InterPro"/>
</dbReference>
<proteinExistence type="predicted"/>